<evidence type="ECO:0000256" key="3">
    <source>
        <dbReference type="SAM" id="MobiDB-lite"/>
    </source>
</evidence>
<dbReference type="EMBL" id="CDMY01000542">
    <property type="protein sequence ID" value="CEM21771.1"/>
    <property type="molecule type" value="Genomic_DNA"/>
</dbReference>
<dbReference type="Proteomes" id="UP000041254">
    <property type="component" value="Unassembled WGS sequence"/>
</dbReference>
<feature type="compositionally biased region" description="Basic residues" evidence="3">
    <location>
        <begin position="432"/>
        <end position="442"/>
    </location>
</feature>
<feature type="region of interest" description="Disordered" evidence="3">
    <location>
        <begin position="66"/>
        <end position="119"/>
    </location>
</feature>
<feature type="compositionally biased region" description="Low complexity" evidence="3">
    <location>
        <begin position="235"/>
        <end position="250"/>
    </location>
</feature>
<feature type="repeat" description="PPR" evidence="2">
    <location>
        <begin position="1061"/>
        <end position="1095"/>
    </location>
</feature>
<sequence length="1491" mass="161635">MWSLSALLSLPLSLSAHPSPSPSLRDVLTSIWVEIAALAVVLIGFLFFRCIRFIQHQYARRYPAPAAQDDPTAASNAHAHTHPSPKASSQQDTNTNTTAAAQAQKDHESDDKQAVEKVDLSSLPLQINIPTGLRHRSVTTTSASTAPPPACEQQQSQQTQQQPHSPQQQQQGAAGEAREGVGGGSLSCSVRDAMQPPCSSHVAALEALKDLRSSPDGSAAAADSATGGGVGGSEGAPSVSVSGAADGAASDVEREGERERERANELRAMCERVRRLSEMQRADRVMELWDTWRVRVDCVIPLDTFRQMFHAALLTSHHSSHTLDGFFAYLTHAKYPPAQAAIAVLDLTIKHQPPTSPPAHPSPHPHAHASLSTTTTTSESHPLPIPDTPDTPFCDGDRERHVPLPPSPTLGGGLAGSTGDSPRSTASVSSHSHSHSHNHSRAPHGPSPPSLSSPLLEYVERKCWEVWGDEVMGCMPEVMECLMVANAAAGNEQRVKHLHGKINALTSGGVSVRCAGLVVKCLIRQHSFGAALTFVKDMFARDQQQTPNHGHGPSASIVNQLTTSLVKAACAIGGGASALTQDHGSTSTSSSTTKQQQQQHGSQASHASAALNSILDGLYGPDAGIEVDTSHGGSRERPTGVILLPPESLSAILEFAFKKQDVALCKRAERIGRQHGTLMSYSSYDSLLKLYAVLGDGTRGTNIWKQMQKQGWEYLSEGTCVGVIALCAESQNLKLAEEVVSYLRSAHRMSLAVYSALMKVYAYAGSYGRACDLYESVLADGLEPDATMLGCLQKFAVECGRIDMARSLFAISKPDIQNYMSLIRSCGRERNVAKALDVMEQLKRSSLPVDTTAYNCVLDVCVTCEDLQAAQSVFAEMKGCKMVDVISYNTLLKGYCNTSNLDGAEHVLREMVFEAKIRPNDVSFNSMINAAVTNGRLDTAWRLIEEMERHGVKVDHYTCSIMMKALRTNTSRNVIDRTLELLDRVNICEDEVLFNTLLDTCVRLKDYRRLNMAIAKFRASGMRPNVHTYGTLIKAYGHTQRVKEAWLLWEEMIKERNMEPNEITCGCMIDALVSNNHVDDAVALFKEMREANKMEPNTILYSTLIKGFAQNKQVERALSLYREMQAEKIPCNAVTFNSLIDACARVGAMDRAARLLEDMTSPAHSSLSPDLITYSTIIKGYCVQGDLDEALNLFEAMRARGIQPDAILFNSLLDGCAKRQLPELCDKLLGDMRQYNIAPSNFTLTILIKLYGRTHQLDKAFEAVSVLPGLHHFEINTHVYTCLMSACIANRQYGRAISVYEEMLQSRVVPDGKTYETAIQAAIRAGDVHYAVKIIEDAHELNTHNHHSGHSYNQAPQRHTRGRGRGGPPGGGGGSGGYHGPSRSRLEYGVMEQCFHAVARNGQLEALWLPLLDRLRTSPHPVDPQIFANLSSAAAAAAADHHQQHQRHHTHSRRPRGGGGGGGQRGRGGGRGGGGGGGHRGGPPGGGGAFG</sequence>
<dbReference type="Pfam" id="PF13041">
    <property type="entry name" value="PPR_2"/>
    <property type="match status" value="5"/>
</dbReference>
<dbReference type="PANTHER" id="PTHR46862">
    <property type="entry name" value="OS07G0661900 PROTEIN"/>
    <property type="match status" value="1"/>
</dbReference>
<protein>
    <recommendedName>
        <fullName evidence="5">Pentatricopeptide repeat-containing protein-mitochondrial domain-containing protein</fullName>
    </recommendedName>
</protein>
<feature type="compositionally biased region" description="Basic and acidic residues" evidence="3">
    <location>
        <begin position="251"/>
        <end position="263"/>
    </location>
</feature>
<dbReference type="NCBIfam" id="TIGR00756">
    <property type="entry name" value="PPR"/>
    <property type="match status" value="10"/>
</dbReference>
<feature type="region of interest" description="Disordered" evidence="3">
    <location>
        <begin position="131"/>
        <end position="194"/>
    </location>
</feature>
<keyword evidence="1" id="KW-0677">Repeat</keyword>
<reference evidence="6 7" key="1">
    <citation type="submission" date="2014-11" db="EMBL/GenBank/DDBJ databases">
        <authorList>
            <person name="Zhu J."/>
            <person name="Qi W."/>
            <person name="Song R."/>
        </authorList>
    </citation>
    <scope>NUCLEOTIDE SEQUENCE [LARGE SCALE GENOMIC DNA]</scope>
</reference>
<feature type="compositionally biased region" description="Gly residues" evidence="3">
    <location>
        <begin position="1365"/>
        <end position="1379"/>
    </location>
</feature>
<evidence type="ECO:0000313" key="7">
    <source>
        <dbReference type="Proteomes" id="UP000041254"/>
    </source>
</evidence>
<feature type="repeat" description="PPR" evidence="2">
    <location>
        <begin position="1097"/>
        <end position="1131"/>
    </location>
</feature>
<feature type="compositionally biased region" description="Low complexity" evidence="3">
    <location>
        <begin position="583"/>
        <end position="606"/>
    </location>
</feature>
<dbReference type="PANTHER" id="PTHR46862:SF5">
    <property type="entry name" value="OS02G0170000 PROTEIN"/>
    <property type="match status" value="1"/>
</dbReference>
<organism evidence="6 7">
    <name type="scientific">Vitrella brassicaformis (strain CCMP3155)</name>
    <dbReference type="NCBI Taxonomy" id="1169540"/>
    <lineage>
        <taxon>Eukaryota</taxon>
        <taxon>Sar</taxon>
        <taxon>Alveolata</taxon>
        <taxon>Colpodellida</taxon>
        <taxon>Vitrellaceae</taxon>
        <taxon>Vitrella</taxon>
    </lineage>
</organism>
<feature type="repeat" description="PPR" evidence="2">
    <location>
        <begin position="1205"/>
        <end position="1239"/>
    </location>
</feature>
<dbReference type="SUPFAM" id="SSF48452">
    <property type="entry name" value="TPR-like"/>
    <property type="match status" value="1"/>
</dbReference>
<feature type="region of interest" description="Disordered" evidence="3">
    <location>
        <begin position="1433"/>
        <end position="1491"/>
    </location>
</feature>
<feature type="repeat" description="PPR" evidence="2">
    <location>
        <begin position="815"/>
        <end position="849"/>
    </location>
</feature>
<evidence type="ECO:0000256" key="1">
    <source>
        <dbReference type="ARBA" id="ARBA00022737"/>
    </source>
</evidence>
<evidence type="ECO:0000256" key="4">
    <source>
        <dbReference type="SAM" id="SignalP"/>
    </source>
</evidence>
<feature type="compositionally biased region" description="Low complexity" evidence="3">
    <location>
        <begin position="417"/>
        <end position="431"/>
    </location>
</feature>
<feature type="compositionally biased region" description="Basic and acidic residues" evidence="3">
    <location>
        <begin position="104"/>
        <end position="119"/>
    </location>
</feature>
<feature type="region of interest" description="Disordered" evidence="3">
    <location>
        <begin position="581"/>
        <end position="606"/>
    </location>
</feature>
<dbReference type="InParanoid" id="A0A0G4G1L8"/>
<dbReference type="Pfam" id="PF12854">
    <property type="entry name" value="PPR_1"/>
    <property type="match status" value="1"/>
</dbReference>
<feature type="compositionally biased region" description="Basic residues" evidence="3">
    <location>
        <begin position="1444"/>
        <end position="1456"/>
    </location>
</feature>
<feature type="repeat" description="PPR" evidence="2">
    <location>
        <begin position="920"/>
        <end position="954"/>
    </location>
</feature>
<dbReference type="Pfam" id="PF23276">
    <property type="entry name" value="TPR_24"/>
    <property type="match status" value="1"/>
</dbReference>
<feature type="compositionally biased region" description="Low complexity" evidence="3">
    <location>
        <begin position="153"/>
        <end position="175"/>
    </location>
</feature>
<dbReference type="InterPro" id="IPR011990">
    <property type="entry name" value="TPR-like_helical_dom_sf"/>
</dbReference>
<feature type="compositionally biased region" description="Gly residues" evidence="3">
    <location>
        <begin position="1457"/>
        <end position="1491"/>
    </location>
</feature>
<feature type="repeat" description="PPR" evidence="2">
    <location>
        <begin position="884"/>
        <end position="919"/>
    </location>
</feature>
<dbReference type="InterPro" id="IPR002885">
    <property type="entry name" value="PPR_rpt"/>
</dbReference>
<keyword evidence="7" id="KW-1185">Reference proteome</keyword>
<feature type="repeat" description="PPR" evidence="2">
    <location>
        <begin position="1276"/>
        <end position="1310"/>
    </location>
</feature>
<dbReference type="VEuPathDB" id="CryptoDB:Vbra_16720"/>
<evidence type="ECO:0000313" key="6">
    <source>
        <dbReference type="EMBL" id="CEM21771.1"/>
    </source>
</evidence>
<feature type="compositionally biased region" description="Pro residues" evidence="3">
    <location>
        <begin position="354"/>
        <end position="364"/>
    </location>
</feature>
<accession>A0A0G4G1L8</accession>
<feature type="compositionally biased region" description="Low complexity" evidence="3">
    <location>
        <begin position="368"/>
        <end position="382"/>
    </location>
</feature>
<feature type="repeat" description="PPR" evidence="2">
    <location>
        <begin position="750"/>
        <end position="784"/>
    </location>
</feature>
<feature type="repeat" description="PPR" evidence="2">
    <location>
        <begin position="1025"/>
        <end position="1060"/>
    </location>
</feature>
<evidence type="ECO:0000256" key="2">
    <source>
        <dbReference type="PROSITE-ProRule" id="PRU00708"/>
    </source>
</evidence>
<feature type="repeat" description="PPR" evidence="2">
    <location>
        <begin position="1170"/>
        <end position="1204"/>
    </location>
</feature>
<feature type="compositionally biased region" description="Low complexity" evidence="3">
    <location>
        <begin position="90"/>
        <end position="103"/>
    </location>
</feature>
<feature type="signal peptide" evidence="4">
    <location>
        <begin position="1"/>
        <end position="16"/>
    </location>
</feature>
<feature type="region of interest" description="Disordered" evidence="3">
    <location>
        <begin position="1343"/>
        <end position="1381"/>
    </location>
</feature>
<keyword evidence="4" id="KW-0732">Signal</keyword>
<dbReference type="InterPro" id="IPR057027">
    <property type="entry name" value="TPR_mt"/>
</dbReference>
<feature type="compositionally biased region" description="Low complexity" evidence="3">
    <location>
        <begin position="214"/>
        <end position="225"/>
    </location>
</feature>
<feature type="chain" id="PRO_5005189544" description="Pentatricopeptide repeat-containing protein-mitochondrial domain-containing protein" evidence="4">
    <location>
        <begin position="17"/>
        <end position="1491"/>
    </location>
</feature>
<feature type="domain" description="Pentatricopeptide repeat-containing protein-mitochondrial" evidence="5">
    <location>
        <begin position="717"/>
        <end position="876"/>
    </location>
</feature>
<dbReference type="STRING" id="1169540.A0A0G4G1L8"/>
<dbReference type="Gene3D" id="1.25.40.10">
    <property type="entry name" value="Tetratricopeptide repeat domain"/>
    <property type="match status" value="5"/>
</dbReference>
<feature type="region of interest" description="Disordered" evidence="3">
    <location>
        <begin position="214"/>
        <end position="263"/>
    </location>
</feature>
<feature type="repeat" description="PPR" evidence="2">
    <location>
        <begin position="1132"/>
        <end position="1166"/>
    </location>
</feature>
<evidence type="ECO:0000259" key="5">
    <source>
        <dbReference type="Pfam" id="PF23276"/>
    </source>
</evidence>
<dbReference type="PROSITE" id="PS51375">
    <property type="entry name" value="PPR"/>
    <property type="match status" value="11"/>
</dbReference>
<gene>
    <name evidence="6" type="ORF">Vbra_16720</name>
</gene>
<feature type="region of interest" description="Disordered" evidence="3">
    <location>
        <begin position="351"/>
        <end position="452"/>
    </location>
</feature>
<name>A0A0G4G1L8_VITBC</name>
<dbReference type="OrthoDB" id="185373at2759"/>
<proteinExistence type="predicted"/>